<evidence type="ECO:0000313" key="8">
    <source>
        <dbReference type="EMBL" id="RCH82958.1"/>
    </source>
</evidence>
<accession>A0A367IZ53</accession>
<dbReference type="AlphaFoldDB" id="A0A367IZ53"/>
<evidence type="ECO:0000259" key="7">
    <source>
        <dbReference type="PROSITE" id="PS51715"/>
    </source>
</evidence>
<dbReference type="EMBL" id="PJQM01004914">
    <property type="protein sequence ID" value="RCH82958.1"/>
    <property type="molecule type" value="Genomic_DNA"/>
</dbReference>
<dbReference type="GO" id="GO:0005783">
    <property type="term" value="C:endoplasmic reticulum"/>
    <property type="evidence" value="ECO:0007669"/>
    <property type="project" value="TreeGrafter"/>
</dbReference>
<reference evidence="8 9" key="1">
    <citation type="journal article" date="2018" name="G3 (Bethesda)">
        <title>Phylogenetic and Phylogenomic Definition of Rhizopus Species.</title>
        <authorList>
            <person name="Gryganskyi A.P."/>
            <person name="Golan J."/>
            <person name="Dolatabadi S."/>
            <person name="Mondo S."/>
            <person name="Robb S."/>
            <person name="Idnurm A."/>
            <person name="Muszewska A."/>
            <person name="Steczkiewicz K."/>
            <person name="Masonjones S."/>
            <person name="Liao H.L."/>
            <person name="Gajdeczka M.T."/>
            <person name="Anike F."/>
            <person name="Vuek A."/>
            <person name="Anishchenko I.M."/>
            <person name="Voigt K."/>
            <person name="de Hoog G.S."/>
            <person name="Smith M.E."/>
            <person name="Heitman J."/>
            <person name="Vilgalys R."/>
            <person name="Stajich J.E."/>
        </authorList>
    </citation>
    <scope>NUCLEOTIDE SEQUENCE [LARGE SCALE GENOMIC DNA]</scope>
    <source>
        <strain evidence="8 9">LSU 92-RS-03</strain>
    </source>
</reference>
<sequence length="199" mass="22517">METTASHHENKDAIVPTSLNDAFTSNKSSFTIADWDHDTQPIPQLQVINEEKKFSTKLPEYMREWGLSDVGFKYDVVAVFGSQSTGKSTLLNRLFGTGFVEMDEAQRKQTTKGIWLSRARGMPVLVMDVEGTDSRERGEDQDFERKSALFSMATSEVIIINLWEHQVGLYQGANMGLLKTVFEVNLQLFQNQKRFVKGG</sequence>
<keyword evidence="3" id="KW-0256">Endoplasmic reticulum</keyword>
<comment type="caution">
    <text evidence="8">The sequence shown here is derived from an EMBL/GenBank/DDBJ whole genome shotgun (WGS) entry which is preliminary data.</text>
</comment>
<dbReference type="PANTHER" id="PTHR45923">
    <property type="entry name" value="PROTEIN SEY1"/>
    <property type="match status" value="1"/>
</dbReference>
<keyword evidence="5" id="KW-0472">Membrane</keyword>
<dbReference type="OrthoDB" id="1597724at2759"/>
<keyword evidence="4" id="KW-0342">GTP-binding</keyword>
<gene>
    <name evidence="8" type="primary">SEY1_1</name>
    <name evidence="8" type="ORF">CU098_000211</name>
</gene>
<proteinExistence type="inferred from homology"/>
<evidence type="ECO:0000256" key="4">
    <source>
        <dbReference type="ARBA" id="ARBA00023134"/>
    </source>
</evidence>
<dbReference type="GO" id="GO:0016320">
    <property type="term" value="P:endoplasmic reticulum membrane fusion"/>
    <property type="evidence" value="ECO:0007669"/>
    <property type="project" value="TreeGrafter"/>
</dbReference>
<name>A0A367IZ53_RHIST</name>
<dbReference type="GO" id="GO:0005525">
    <property type="term" value="F:GTP binding"/>
    <property type="evidence" value="ECO:0007669"/>
    <property type="project" value="UniProtKB-KW"/>
</dbReference>
<evidence type="ECO:0000256" key="6">
    <source>
        <dbReference type="PROSITE-ProRule" id="PRU01052"/>
    </source>
</evidence>
<comment type="similarity">
    <text evidence="6">Belongs to the TRAFAC class dynamin-like GTPase superfamily. GB1/RHD3 GTPase family.</text>
</comment>
<evidence type="ECO:0000256" key="3">
    <source>
        <dbReference type="ARBA" id="ARBA00022824"/>
    </source>
</evidence>
<dbReference type="CDD" id="cd01851">
    <property type="entry name" value="GBP"/>
    <property type="match status" value="1"/>
</dbReference>
<dbReference type="PANTHER" id="PTHR45923:SF2">
    <property type="entry name" value="PROTEIN SEY1"/>
    <property type="match status" value="1"/>
</dbReference>
<dbReference type="InterPro" id="IPR027417">
    <property type="entry name" value="P-loop_NTPase"/>
</dbReference>
<dbReference type="PROSITE" id="PS51715">
    <property type="entry name" value="G_GB1_RHD3"/>
    <property type="match status" value="1"/>
</dbReference>
<feature type="domain" description="GB1/RHD3-type G" evidence="7">
    <location>
        <begin position="71"/>
        <end position="199"/>
    </location>
</feature>
<dbReference type="SUPFAM" id="SSF52540">
    <property type="entry name" value="P-loop containing nucleoside triphosphate hydrolases"/>
    <property type="match status" value="1"/>
</dbReference>
<keyword evidence="2" id="KW-0378">Hydrolase</keyword>
<dbReference type="Gene3D" id="3.40.50.300">
    <property type="entry name" value="P-loop containing nucleotide triphosphate hydrolases"/>
    <property type="match status" value="1"/>
</dbReference>
<dbReference type="InterPro" id="IPR030386">
    <property type="entry name" value="G_GB1_RHD3_dom"/>
</dbReference>
<dbReference type="Pfam" id="PF05879">
    <property type="entry name" value="RHD3_GTPase"/>
    <property type="match status" value="1"/>
</dbReference>
<dbReference type="InterPro" id="IPR008803">
    <property type="entry name" value="RHD3/Sey1"/>
</dbReference>
<organism evidence="8 9">
    <name type="scientific">Rhizopus stolonifer</name>
    <name type="common">Rhizopus nigricans</name>
    <dbReference type="NCBI Taxonomy" id="4846"/>
    <lineage>
        <taxon>Eukaryota</taxon>
        <taxon>Fungi</taxon>
        <taxon>Fungi incertae sedis</taxon>
        <taxon>Mucoromycota</taxon>
        <taxon>Mucoromycotina</taxon>
        <taxon>Mucoromycetes</taxon>
        <taxon>Mucorales</taxon>
        <taxon>Mucorineae</taxon>
        <taxon>Rhizopodaceae</taxon>
        <taxon>Rhizopus</taxon>
    </lineage>
</organism>
<keyword evidence="1" id="KW-0547">Nucleotide-binding</keyword>
<dbReference type="Proteomes" id="UP000253551">
    <property type="component" value="Unassembled WGS sequence"/>
</dbReference>
<dbReference type="STRING" id="4846.A0A367IZ53"/>
<protein>
    <submittedName>
        <fullName evidence="8">Protein sey1</fullName>
    </submittedName>
</protein>
<keyword evidence="9" id="KW-1185">Reference proteome</keyword>
<evidence type="ECO:0000256" key="2">
    <source>
        <dbReference type="ARBA" id="ARBA00022801"/>
    </source>
</evidence>
<evidence type="ECO:0000256" key="1">
    <source>
        <dbReference type="ARBA" id="ARBA00022741"/>
    </source>
</evidence>
<dbReference type="GO" id="GO:0003924">
    <property type="term" value="F:GTPase activity"/>
    <property type="evidence" value="ECO:0007669"/>
    <property type="project" value="TreeGrafter"/>
</dbReference>
<evidence type="ECO:0000313" key="9">
    <source>
        <dbReference type="Proteomes" id="UP000253551"/>
    </source>
</evidence>
<evidence type="ECO:0000256" key="5">
    <source>
        <dbReference type="ARBA" id="ARBA00023136"/>
    </source>
</evidence>